<dbReference type="PANTHER" id="PTHR12352:SF30">
    <property type="entry name" value="FI05255P"/>
    <property type="match status" value="1"/>
</dbReference>
<evidence type="ECO:0000256" key="8">
    <source>
        <dbReference type="SAM" id="SignalP"/>
    </source>
</evidence>
<dbReference type="AlphaFoldDB" id="A0A9P1N4E3"/>
<feature type="signal peptide" evidence="8">
    <location>
        <begin position="1"/>
        <end position="18"/>
    </location>
</feature>
<dbReference type="CDD" id="cd16234">
    <property type="entry name" value="EFh_SPARC_SMOC"/>
    <property type="match status" value="1"/>
</dbReference>
<accession>A0A9P1N4E3</accession>
<dbReference type="CDD" id="cd00191">
    <property type="entry name" value="TY"/>
    <property type="match status" value="1"/>
</dbReference>
<feature type="domain" description="Thyroglobulin type-1" evidence="9">
    <location>
        <begin position="49"/>
        <end position="118"/>
    </location>
</feature>
<dbReference type="Gene3D" id="1.10.238.10">
    <property type="entry name" value="EF-hand"/>
    <property type="match status" value="1"/>
</dbReference>
<protein>
    <recommendedName>
        <fullName evidence="9">Thyroglobulin type-1 domain-containing protein</fullName>
    </recommendedName>
</protein>
<proteinExistence type="predicted"/>
<gene>
    <name evidence="10" type="ORF">CAMP_LOCUS13517</name>
</gene>
<dbReference type="InterPro" id="IPR000716">
    <property type="entry name" value="Thyroglobulin_1"/>
</dbReference>
<dbReference type="GO" id="GO:0005615">
    <property type="term" value="C:extracellular space"/>
    <property type="evidence" value="ECO:0007669"/>
    <property type="project" value="TreeGrafter"/>
</dbReference>
<dbReference type="PROSITE" id="PS51162">
    <property type="entry name" value="THYROGLOBULIN_1_2"/>
    <property type="match status" value="1"/>
</dbReference>
<evidence type="ECO:0000256" key="4">
    <source>
        <dbReference type="ARBA" id="ARBA00022837"/>
    </source>
</evidence>
<dbReference type="PROSITE" id="PS00018">
    <property type="entry name" value="EF_HAND_1"/>
    <property type="match status" value="2"/>
</dbReference>
<keyword evidence="5 7" id="KW-1015">Disulfide bond</keyword>
<evidence type="ECO:0000256" key="1">
    <source>
        <dbReference type="ARBA" id="ARBA00004613"/>
    </source>
</evidence>
<dbReference type="GO" id="GO:0050840">
    <property type="term" value="F:extracellular matrix binding"/>
    <property type="evidence" value="ECO:0007669"/>
    <property type="project" value="TreeGrafter"/>
</dbReference>
<evidence type="ECO:0000256" key="2">
    <source>
        <dbReference type="ARBA" id="ARBA00022525"/>
    </source>
</evidence>
<evidence type="ECO:0000313" key="11">
    <source>
        <dbReference type="Proteomes" id="UP001152747"/>
    </source>
</evidence>
<name>A0A9P1N4E3_9PELO</name>
<comment type="subcellular location">
    <subcellularLocation>
        <location evidence="1">Secreted</location>
    </subcellularLocation>
</comment>
<dbReference type="InterPro" id="IPR011992">
    <property type="entry name" value="EF-hand-dom_pair"/>
</dbReference>
<keyword evidence="11" id="KW-1185">Reference proteome</keyword>
<dbReference type="GO" id="GO:0030198">
    <property type="term" value="P:extracellular matrix organization"/>
    <property type="evidence" value="ECO:0007669"/>
    <property type="project" value="TreeGrafter"/>
</dbReference>
<dbReference type="InterPro" id="IPR018247">
    <property type="entry name" value="EF_Hand_1_Ca_BS"/>
</dbReference>
<dbReference type="Proteomes" id="UP001152747">
    <property type="component" value="Unassembled WGS sequence"/>
</dbReference>
<organism evidence="10 11">
    <name type="scientific">Caenorhabditis angaria</name>
    <dbReference type="NCBI Taxonomy" id="860376"/>
    <lineage>
        <taxon>Eukaryota</taxon>
        <taxon>Metazoa</taxon>
        <taxon>Ecdysozoa</taxon>
        <taxon>Nematoda</taxon>
        <taxon>Chromadorea</taxon>
        <taxon>Rhabditida</taxon>
        <taxon>Rhabditina</taxon>
        <taxon>Rhabditomorpha</taxon>
        <taxon>Rhabditoidea</taxon>
        <taxon>Rhabditidae</taxon>
        <taxon>Peloderinae</taxon>
        <taxon>Caenorhabditis</taxon>
    </lineage>
</organism>
<keyword evidence="4" id="KW-0106">Calcium</keyword>
<dbReference type="OrthoDB" id="5986054at2759"/>
<dbReference type="InterPro" id="IPR051950">
    <property type="entry name" value="Dev_reg/Prot_inhib"/>
</dbReference>
<dbReference type="SUPFAM" id="SSF57610">
    <property type="entry name" value="Thyroglobulin type-1 domain"/>
    <property type="match status" value="1"/>
</dbReference>
<evidence type="ECO:0000256" key="6">
    <source>
        <dbReference type="ARBA" id="ARBA00023180"/>
    </source>
</evidence>
<dbReference type="GO" id="GO:0008201">
    <property type="term" value="F:heparin binding"/>
    <property type="evidence" value="ECO:0007669"/>
    <property type="project" value="TreeGrafter"/>
</dbReference>
<dbReference type="SMART" id="SM00211">
    <property type="entry name" value="TY"/>
    <property type="match status" value="1"/>
</dbReference>
<keyword evidence="2" id="KW-0964">Secreted</keyword>
<keyword evidence="8" id="KW-0732">Signal</keyword>
<evidence type="ECO:0000259" key="9">
    <source>
        <dbReference type="PROSITE" id="PS51162"/>
    </source>
</evidence>
<keyword evidence="3" id="KW-0677">Repeat</keyword>
<evidence type="ECO:0000256" key="7">
    <source>
        <dbReference type="PROSITE-ProRule" id="PRU00500"/>
    </source>
</evidence>
<dbReference type="GO" id="GO:0005509">
    <property type="term" value="F:calcium ion binding"/>
    <property type="evidence" value="ECO:0007669"/>
    <property type="project" value="InterPro"/>
</dbReference>
<dbReference type="Pfam" id="PF10591">
    <property type="entry name" value="SPARC_Ca_bdg"/>
    <property type="match status" value="1"/>
</dbReference>
<dbReference type="Gene3D" id="4.10.800.10">
    <property type="entry name" value="Thyroglobulin type-1"/>
    <property type="match status" value="1"/>
</dbReference>
<dbReference type="InterPro" id="IPR019577">
    <property type="entry name" value="SPARC/Testican_Ca-bd-dom"/>
</dbReference>
<dbReference type="PANTHER" id="PTHR12352">
    <property type="entry name" value="SECRETED MODULAR CALCIUM-BINDING PROTEIN"/>
    <property type="match status" value="1"/>
</dbReference>
<evidence type="ECO:0000256" key="3">
    <source>
        <dbReference type="ARBA" id="ARBA00022737"/>
    </source>
</evidence>
<reference evidence="10" key="1">
    <citation type="submission" date="2022-11" db="EMBL/GenBank/DDBJ databases">
        <authorList>
            <person name="Kikuchi T."/>
        </authorList>
    </citation>
    <scope>NUCLEOTIDE SEQUENCE</scope>
    <source>
        <strain evidence="10">PS1010</strain>
    </source>
</reference>
<dbReference type="SUPFAM" id="SSF47473">
    <property type="entry name" value="EF-hand"/>
    <property type="match status" value="1"/>
</dbReference>
<feature type="disulfide bond" evidence="7">
    <location>
        <begin position="88"/>
        <end position="95"/>
    </location>
</feature>
<feature type="chain" id="PRO_5040357383" description="Thyroglobulin type-1 domain-containing protein" evidence="8">
    <location>
        <begin position="19"/>
        <end position="258"/>
    </location>
</feature>
<dbReference type="Pfam" id="PF00086">
    <property type="entry name" value="Thyroglobulin_1"/>
    <property type="match status" value="1"/>
</dbReference>
<keyword evidence="6" id="KW-0325">Glycoprotein</keyword>
<evidence type="ECO:0000256" key="5">
    <source>
        <dbReference type="ARBA" id="ARBA00023157"/>
    </source>
</evidence>
<dbReference type="InterPro" id="IPR036857">
    <property type="entry name" value="Thyroglobulin_1_sf"/>
</dbReference>
<dbReference type="GO" id="GO:0005604">
    <property type="term" value="C:basement membrane"/>
    <property type="evidence" value="ECO:0007669"/>
    <property type="project" value="TreeGrafter"/>
</dbReference>
<evidence type="ECO:0000313" key="10">
    <source>
        <dbReference type="EMBL" id="CAI5450880.1"/>
    </source>
</evidence>
<sequence>MQSSVFIYLCFLIVKLQMQPISSSRSGLGILDISETNPTGRRRFEEVIRLDCASQRQKARLRQSSGDSKIYVPVCSTRNPLYYERVQCHEISNYCWCVDEVSGEPKIGTNTFHGKPKCPEVTTVIIETRKNKKKNRCKANRRQRFLRRLIATIKTEMILGNGTSKIGRDTAIRWKFNQLDKNNNGVLERIEWKPYKSILLEWKNARHCSRNFFKTCDLDRNRKLSSDEWVKCIVQEVNRVPAKRPDQLNPFLYILKPE</sequence>
<comment type="caution">
    <text evidence="10">The sequence shown here is derived from an EMBL/GenBank/DDBJ whole genome shotgun (WGS) entry which is preliminary data.</text>
</comment>
<dbReference type="EMBL" id="CANHGI010000005">
    <property type="protein sequence ID" value="CAI5450880.1"/>
    <property type="molecule type" value="Genomic_DNA"/>
</dbReference>
<comment type="caution">
    <text evidence="7">Lacks conserved residue(s) required for the propagation of feature annotation.</text>
</comment>